<evidence type="ECO:0000256" key="8">
    <source>
        <dbReference type="PIRSR" id="PIRSR618044-2"/>
    </source>
</evidence>
<feature type="active site" evidence="7">
    <location>
        <position position="158"/>
    </location>
</feature>
<dbReference type="PANTHER" id="PTHR21581">
    <property type="entry name" value="D-ALANYL-D-ALANINE CARBOXYPEPTIDASE"/>
    <property type="match status" value="1"/>
</dbReference>
<dbReference type="GO" id="GO:0009252">
    <property type="term" value="P:peptidoglycan biosynthetic process"/>
    <property type="evidence" value="ECO:0007669"/>
    <property type="project" value="UniProtKB-KW"/>
</dbReference>
<gene>
    <name evidence="12" type="ORF">A2154_05265</name>
</gene>
<evidence type="ECO:0000256" key="7">
    <source>
        <dbReference type="PIRSR" id="PIRSR618044-1"/>
    </source>
</evidence>
<keyword evidence="10" id="KW-0472">Membrane</keyword>
<evidence type="ECO:0000256" key="1">
    <source>
        <dbReference type="ARBA" id="ARBA00007164"/>
    </source>
</evidence>
<dbReference type="Gene3D" id="3.40.710.10">
    <property type="entry name" value="DD-peptidase/beta-lactamase superfamily"/>
    <property type="match status" value="1"/>
</dbReference>
<comment type="similarity">
    <text evidence="1 9">Belongs to the peptidase S11 family.</text>
</comment>
<evidence type="ECO:0000256" key="2">
    <source>
        <dbReference type="ARBA" id="ARBA00022729"/>
    </source>
</evidence>
<dbReference type="GO" id="GO:0071555">
    <property type="term" value="P:cell wall organization"/>
    <property type="evidence" value="ECO:0007669"/>
    <property type="project" value="UniProtKB-KW"/>
</dbReference>
<evidence type="ECO:0000256" key="10">
    <source>
        <dbReference type="SAM" id="Phobius"/>
    </source>
</evidence>
<feature type="transmembrane region" description="Helical" evidence="10">
    <location>
        <begin position="21"/>
        <end position="40"/>
    </location>
</feature>
<comment type="caution">
    <text evidence="12">The sequence shown here is derived from an EMBL/GenBank/DDBJ whole genome shotgun (WGS) entry which is preliminary data.</text>
</comment>
<reference evidence="12 13" key="1">
    <citation type="journal article" date="2016" name="Nat. Commun.">
        <title>Thousands of microbial genomes shed light on interconnected biogeochemical processes in an aquifer system.</title>
        <authorList>
            <person name="Anantharaman K."/>
            <person name="Brown C.T."/>
            <person name="Hug L.A."/>
            <person name="Sharon I."/>
            <person name="Castelle C.J."/>
            <person name="Probst A.J."/>
            <person name="Thomas B.C."/>
            <person name="Singh A."/>
            <person name="Wilkins M.J."/>
            <person name="Karaoz U."/>
            <person name="Brodie E.L."/>
            <person name="Williams K.H."/>
            <person name="Hubbard S.S."/>
            <person name="Banfield J.F."/>
        </authorList>
    </citation>
    <scope>NUCLEOTIDE SEQUENCE [LARGE SCALE GENOMIC DNA]</scope>
</reference>
<dbReference type="SUPFAM" id="SSF56601">
    <property type="entry name" value="beta-lactamase/transpeptidase-like"/>
    <property type="match status" value="1"/>
</dbReference>
<dbReference type="InterPro" id="IPR012338">
    <property type="entry name" value="Beta-lactam/transpept-like"/>
</dbReference>
<keyword evidence="10" id="KW-1133">Transmembrane helix</keyword>
<keyword evidence="4" id="KW-0133">Cell shape</keyword>
<feature type="domain" description="Peptidase S11 D-alanyl-D-alanine carboxypeptidase A N-terminal" evidence="11">
    <location>
        <begin position="70"/>
        <end position="294"/>
    </location>
</feature>
<keyword evidence="3" id="KW-0378">Hydrolase</keyword>
<accession>A0A1F5Z9H1</accession>
<dbReference type="EMBL" id="MFJC01000033">
    <property type="protein sequence ID" value="OGG08974.1"/>
    <property type="molecule type" value="Genomic_DNA"/>
</dbReference>
<dbReference type="PANTHER" id="PTHR21581:SF6">
    <property type="entry name" value="TRAFFICKING PROTEIN PARTICLE COMPLEX SUBUNIT 12"/>
    <property type="match status" value="1"/>
</dbReference>
<feature type="active site" description="Acyl-ester intermediate" evidence="7">
    <location>
        <position position="105"/>
    </location>
</feature>
<evidence type="ECO:0000313" key="12">
    <source>
        <dbReference type="EMBL" id="OGG08974.1"/>
    </source>
</evidence>
<evidence type="ECO:0000256" key="5">
    <source>
        <dbReference type="ARBA" id="ARBA00022984"/>
    </source>
</evidence>
<dbReference type="GO" id="GO:0008360">
    <property type="term" value="P:regulation of cell shape"/>
    <property type="evidence" value="ECO:0007669"/>
    <property type="project" value="UniProtKB-KW"/>
</dbReference>
<protein>
    <recommendedName>
        <fullName evidence="11">Peptidase S11 D-alanyl-D-alanine carboxypeptidase A N-terminal domain-containing protein</fullName>
    </recommendedName>
</protein>
<keyword evidence="2" id="KW-0732">Signal</keyword>
<evidence type="ECO:0000313" key="13">
    <source>
        <dbReference type="Proteomes" id="UP000176854"/>
    </source>
</evidence>
<evidence type="ECO:0000256" key="3">
    <source>
        <dbReference type="ARBA" id="ARBA00022801"/>
    </source>
</evidence>
<dbReference type="Pfam" id="PF00768">
    <property type="entry name" value="Peptidase_S11"/>
    <property type="match status" value="1"/>
</dbReference>
<organism evidence="12 13">
    <name type="scientific">Candidatus Gottesmanbacteria bacterium RBG_16_43_7</name>
    <dbReference type="NCBI Taxonomy" id="1798373"/>
    <lineage>
        <taxon>Bacteria</taxon>
        <taxon>Candidatus Gottesmaniibacteriota</taxon>
    </lineage>
</organism>
<dbReference type="GO" id="GO:0006508">
    <property type="term" value="P:proteolysis"/>
    <property type="evidence" value="ECO:0007669"/>
    <property type="project" value="InterPro"/>
</dbReference>
<feature type="active site" description="Proton acceptor" evidence="7">
    <location>
        <position position="108"/>
    </location>
</feature>
<dbReference type="Proteomes" id="UP000176854">
    <property type="component" value="Unassembled WGS sequence"/>
</dbReference>
<proteinExistence type="inferred from homology"/>
<sequence>MRKGVTKKDQTAQLLRRYIQISTLTTLFFMLLFMPGQSVYTATDGGDNSESITIPLILPQPPPLPVNITGVSAPPISANAVVIQDVVSGVYLLKNNEEILLSPASTTKILTAMVALDHFKLEDTLTVPVLDFDGQLMGLIPGEKITVENLLYGLLIQSGNDAAFTISTSYPGGTTEFVAAMNRKAASLHLIQSNFTNPAGFDDPNHQITALDLARLSAAALQNKIIAKMVAIPVITISDVTHTYFHPLTNVNQLLGKVPGVGGLKTGWTEEAGENLVTLVERNNHIVVFVVLGSTDRFTDTQSLIDWVFSNFDWSEVKS</sequence>
<dbReference type="AlphaFoldDB" id="A0A1F5Z9H1"/>
<keyword evidence="5" id="KW-0573">Peptidoglycan synthesis</keyword>
<evidence type="ECO:0000256" key="6">
    <source>
        <dbReference type="ARBA" id="ARBA00023316"/>
    </source>
</evidence>
<evidence type="ECO:0000259" key="11">
    <source>
        <dbReference type="Pfam" id="PF00768"/>
    </source>
</evidence>
<dbReference type="InterPro" id="IPR001967">
    <property type="entry name" value="Peptidase_S11_N"/>
</dbReference>
<dbReference type="GO" id="GO:0009002">
    <property type="term" value="F:serine-type D-Ala-D-Ala carboxypeptidase activity"/>
    <property type="evidence" value="ECO:0007669"/>
    <property type="project" value="InterPro"/>
</dbReference>
<evidence type="ECO:0000256" key="9">
    <source>
        <dbReference type="RuleBase" id="RU004016"/>
    </source>
</evidence>
<keyword evidence="6" id="KW-0961">Cell wall biogenesis/degradation</keyword>
<keyword evidence="10" id="KW-0812">Transmembrane</keyword>
<name>A0A1F5Z9H1_9BACT</name>
<dbReference type="STRING" id="1798373.A2154_05265"/>
<evidence type="ECO:0000256" key="4">
    <source>
        <dbReference type="ARBA" id="ARBA00022960"/>
    </source>
</evidence>
<feature type="binding site" evidence="8">
    <location>
        <position position="265"/>
    </location>
    <ligand>
        <name>substrate</name>
    </ligand>
</feature>
<dbReference type="InterPro" id="IPR018044">
    <property type="entry name" value="Peptidase_S11"/>
</dbReference>
<dbReference type="PRINTS" id="PR00725">
    <property type="entry name" value="DADACBPTASE1"/>
</dbReference>